<evidence type="ECO:0000313" key="2">
    <source>
        <dbReference type="EMBL" id="SJZ33313.1"/>
    </source>
</evidence>
<dbReference type="RefSeq" id="WP_234975369.1">
    <property type="nucleotide sequence ID" value="NZ_FUWG01000005.1"/>
</dbReference>
<reference evidence="2 3" key="1">
    <citation type="submission" date="2017-02" db="EMBL/GenBank/DDBJ databases">
        <authorList>
            <person name="Peterson S.W."/>
        </authorList>
    </citation>
    <scope>NUCLEOTIDE SEQUENCE [LARGE SCALE GENOMIC DNA]</scope>
    <source>
        <strain evidence="2 3">ATCC BAA-908</strain>
    </source>
</reference>
<keyword evidence="2" id="KW-0378">Hydrolase</keyword>
<evidence type="ECO:0000313" key="3">
    <source>
        <dbReference type="Proteomes" id="UP000190423"/>
    </source>
</evidence>
<sequence>MLTEKFFQPMKDGTEIAVNRWIPDDKEQCRAVIVLSHGMLEHSLRYDRAGCLMAEAGFVFSAHDHRGHGKTAFTAEQKGTGTFGLLAKKNGFEAVVSDLAEIIEKAKADFPGKKIILLGHSFGSFVAQAYIEQKGGLIDGCVLCGTAGPMNGTVWAGKLLTGVVSLFHKPEYKSEFVQKVVFGGYNKRIPEVITGFEWISANKANVDMYMNDSWCGGTACIGFFRDLLGGLLKIHKKSAMKKIPCTLPVFLIAGQDDPVGKYGKTIEKLADIYRKNGMQTVDMKFYPGDRHELFNELDGDKAVQDVLDWITRTVLK</sequence>
<feature type="domain" description="Serine aminopeptidase S33" evidence="1">
    <location>
        <begin position="29"/>
        <end position="298"/>
    </location>
</feature>
<name>A0A1T4JT41_TREPO</name>
<dbReference type="InterPro" id="IPR051044">
    <property type="entry name" value="MAG_DAG_Lipase"/>
</dbReference>
<dbReference type="Proteomes" id="UP000190423">
    <property type="component" value="Unassembled WGS sequence"/>
</dbReference>
<protein>
    <submittedName>
        <fullName evidence="2">Lysophospholipase, alpha-beta hydrolase superfamily</fullName>
    </submittedName>
</protein>
<gene>
    <name evidence="2" type="ORF">SAMN02745149_00761</name>
</gene>
<organism evidence="2 3">
    <name type="scientific">Treponema porcinum</name>
    <dbReference type="NCBI Taxonomy" id="261392"/>
    <lineage>
        <taxon>Bacteria</taxon>
        <taxon>Pseudomonadati</taxon>
        <taxon>Spirochaetota</taxon>
        <taxon>Spirochaetia</taxon>
        <taxon>Spirochaetales</taxon>
        <taxon>Treponemataceae</taxon>
        <taxon>Treponema</taxon>
    </lineage>
</organism>
<keyword evidence="3" id="KW-1185">Reference proteome</keyword>
<dbReference type="GeneID" id="78316073"/>
<dbReference type="Gene3D" id="3.40.50.1820">
    <property type="entry name" value="alpha/beta hydrolase"/>
    <property type="match status" value="1"/>
</dbReference>
<dbReference type="InterPro" id="IPR022742">
    <property type="entry name" value="Hydrolase_4"/>
</dbReference>
<dbReference type="InterPro" id="IPR029058">
    <property type="entry name" value="AB_hydrolase_fold"/>
</dbReference>
<accession>A0A1T4JT41</accession>
<dbReference type="STRING" id="261392.SAMN02745149_00761"/>
<dbReference type="GO" id="GO:0016787">
    <property type="term" value="F:hydrolase activity"/>
    <property type="evidence" value="ECO:0007669"/>
    <property type="project" value="UniProtKB-KW"/>
</dbReference>
<dbReference type="AlphaFoldDB" id="A0A1T4JT41"/>
<dbReference type="Pfam" id="PF12146">
    <property type="entry name" value="Hydrolase_4"/>
    <property type="match status" value="1"/>
</dbReference>
<dbReference type="SUPFAM" id="SSF53474">
    <property type="entry name" value="alpha/beta-Hydrolases"/>
    <property type="match status" value="1"/>
</dbReference>
<dbReference type="PANTHER" id="PTHR11614">
    <property type="entry name" value="PHOSPHOLIPASE-RELATED"/>
    <property type="match status" value="1"/>
</dbReference>
<dbReference type="EMBL" id="FUWG01000005">
    <property type="protein sequence ID" value="SJZ33313.1"/>
    <property type="molecule type" value="Genomic_DNA"/>
</dbReference>
<proteinExistence type="predicted"/>
<evidence type="ECO:0000259" key="1">
    <source>
        <dbReference type="Pfam" id="PF12146"/>
    </source>
</evidence>